<accession>A0A418YRZ3</accession>
<comment type="caution">
    <text evidence="2">The sequence shown here is derived from an EMBL/GenBank/DDBJ whole genome shotgun (WGS) entry which is preliminary data.</text>
</comment>
<feature type="region of interest" description="Disordered" evidence="1">
    <location>
        <begin position="1"/>
        <end position="28"/>
    </location>
</feature>
<keyword evidence="3" id="KW-1185">Reference proteome</keyword>
<dbReference type="AlphaFoldDB" id="A0A418YRZ3"/>
<evidence type="ECO:0000313" key="3">
    <source>
        <dbReference type="Proteomes" id="UP000283469"/>
    </source>
</evidence>
<evidence type="ECO:0000256" key="1">
    <source>
        <dbReference type="SAM" id="MobiDB-lite"/>
    </source>
</evidence>
<dbReference type="OrthoDB" id="7474485at2"/>
<protein>
    <submittedName>
        <fullName evidence="2">Uncharacterized protein</fullName>
    </submittedName>
</protein>
<organism evidence="2 3">
    <name type="scientific">Sphingobium terrigena</name>
    <dbReference type="NCBI Taxonomy" id="2304063"/>
    <lineage>
        <taxon>Bacteria</taxon>
        <taxon>Pseudomonadati</taxon>
        <taxon>Pseudomonadota</taxon>
        <taxon>Alphaproteobacteria</taxon>
        <taxon>Sphingomonadales</taxon>
        <taxon>Sphingomonadaceae</taxon>
        <taxon>Sphingobium</taxon>
    </lineage>
</organism>
<dbReference type="Proteomes" id="UP000283469">
    <property type="component" value="Unassembled WGS sequence"/>
</dbReference>
<reference evidence="2 3" key="1">
    <citation type="submission" date="2018-08" db="EMBL/GenBank/DDBJ databases">
        <title>Sphingobium sp. EO9.</title>
        <authorList>
            <person name="Park Y."/>
            <person name="Kim K.H."/>
            <person name="Jeon C.O."/>
        </authorList>
    </citation>
    <scope>NUCLEOTIDE SEQUENCE [LARGE SCALE GENOMIC DNA]</scope>
    <source>
        <strain evidence="2 3">EO9</strain>
    </source>
</reference>
<dbReference type="RefSeq" id="WP_119747102.1">
    <property type="nucleotide sequence ID" value="NZ_QVRA01000010.1"/>
</dbReference>
<dbReference type="EMBL" id="QVRA01000010">
    <property type="protein sequence ID" value="RJG54438.1"/>
    <property type="molecule type" value="Genomic_DNA"/>
</dbReference>
<sequence>MASTGLAQAPVPATPPQSQPGDTTDGAAGRGVRIIAPEAPPANVVANGQQAAPNATPLPATSAPAANAIAPVKLRPAEPVGTRPAPVATPAAAPAVLKACDRPVAKPTLRFADPARFDRALKGKLRRGRTVVVDIDSPYPVANEAPAPLGAWLNEIEKSGGMVTVSPYCQKGRGFGGFFAKLFGGGPAEPYKAARTYDAVLHVDAVDQIVTQVEFAPRKATK</sequence>
<proteinExistence type="predicted"/>
<evidence type="ECO:0000313" key="2">
    <source>
        <dbReference type="EMBL" id="RJG54438.1"/>
    </source>
</evidence>
<gene>
    <name evidence="2" type="ORF">D0Z70_13105</name>
</gene>
<name>A0A418YRZ3_9SPHN</name>